<evidence type="ECO:0000313" key="1">
    <source>
        <dbReference type="EMBL" id="SVC79831.1"/>
    </source>
</evidence>
<gene>
    <name evidence="1" type="ORF">METZ01_LOCUS332685</name>
</gene>
<proteinExistence type="predicted"/>
<feature type="non-terminal residue" evidence="1">
    <location>
        <position position="1"/>
    </location>
</feature>
<protein>
    <recommendedName>
        <fullName evidence="2">Condensin complex subunit 1 C-terminal domain-containing protein</fullName>
    </recommendedName>
</protein>
<dbReference type="Gene3D" id="1.25.10.10">
    <property type="entry name" value="Leucine-rich Repeat Variant"/>
    <property type="match status" value="1"/>
</dbReference>
<reference evidence="1" key="1">
    <citation type="submission" date="2018-05" db="EMBL/GenBank/DDBJ databases">
        <authorList>
            <person name="Lanie J.A."/>
            <person name="Ng W.-L."/>
            <person name="Kazmierczak K.M."/>
            <person name="Andrzejewski T.M."/>
            <person name="Davidsen T.M."/>
            <person name="Wayne K.J."/>
            <person name="Tettelin H."/>
            <person name="Glass J.I."/>
            <person name="Rusch D."/>
            <person name="Podicherti R."/>
            <person name="Tsui H.-C.T."/>
            <person name="Winkler M.E."/>
        </authorList>
    </citation>
    <scope>NUCLEOTIDE SEQUENCE</scope>
</reference>
<dbReference type="InterPro" id="IPR016024">
    <property type="entry name" value="ARM-type_fold"/>
</dbReference>
<dbReference type="InterPro" id="IPR011989">
    <property type="entry name" value="ARM-like"/>
</dbReference>
<dbReference type="AlphaFoldDB" id="A0A382Q6H7"/>
<dbReference type="EMBL" id="UINC01111538">
    <property type="protein sequence ID" value="SVC79831.1"/>
    <property type="molecule type" value="Genomic_DNA"/>
</dbReference>
<accession>A0A382Q6H7</accession>
<sequence length="180" mass="20897">EITNNEELSMNVRAQAINILSKKNSTDLVDYFIKVLDNPSINNQLNNYTHMIFEEFEDPRMMMSLVESYQVGKSEYHRLLNTLIDAMGNYDSSQIKDALLEIAKDSENPHHIRIKAINSLIDLVDENIVNDMLVMLENPDNYKYYNEIITLIKSFGDSKTMNDNLRKVAFQAMKNHKSEE</sequence>
<organism evidence="1">
    <name type="scientific">marine metagenome</name>
    <dbReference type="NCBI Taxonomy" id="408172"/>
    <lineage>
        <taxon>unclassified sequences</taxon>
        <taxon>metagenomes</taxon>
        <taxon>ecological metagenomes</taxon>
    </lineage>
</organism>
<dbReference type="SUPFAM" id="SSF48371">
    <property type="entry name" value="ARM repeat"/>
    <property type="match status" value="1"/>
</dbReference>
<name>A0A382Q6H7_9ZZZZ</name>
<evidence type="ECO:0008006" key="2">
    <source>
        <dbReference type="Google" id="ProtNLM"/>
    </source>
</evidence>